<dbReference type="AlphaFoldDB" id="A0A4Y2D797"/>
<comment type="caution">
    <text evidence="1">The sequence shown here is derived from an EMBL/GenBank/DDBJ whole genome shotgun (WGS) entry which is preliminary data.</text>
</comment>
<name>A0A4Y2D797_ARAVE</name>
<accession>A0A4Y2D797</accession>
<sequence>MEKLQEEMDSTEYKKFSESYFTIRRKDRAWSEVAPDMIIEKCLMKSMKIAGGVTQGRGMEDFTLSRWVSTCPVNMKAFEVLEEFCEKSFVSSEQHVEFRPSRESRDDSDLVKLSAWLLLLNLLNAICPKHLSINIGTGLVADNKTNYDNSKDVGEKLLSSIAGGSFGEVKLQRKKKSYSNICHKLYINNKELKCYIQSSEAIYQDCYCAQVK</sequence>
<organism evidence="1 2">
    <name type="scientific">Araneus ventricosus</name>
    <name type="common">Orbweaver spider</name>
    <name type="synonym">Epeira ventricosa</name>
    <dbReference type="NCBI Taxonomy" id="182803"/>
    <lineage>
        <taxon>Eukaryota</taxon>
        <taxon>Metazoa</taxon>
        <taxon>Ecdysozoa</taxon>
        <taxon>Arthropoda</taxon>
        <taxon>Chelicerata</taxon>
        <taxon>Arachnida</taxon>
        <taxon>Araneae</taxon>
        <taxon>Araneomorphae</taxon>
        <taxon>Entelegynae</taxon>
        <taxon>Araneoidea</taxon>
        <taxon>Araneidae</taxon>
        <taxon>Araneus</taxon>
    </lineage>
</organism>
<dbReference type="Proteomes" id="UP000499080">
    <property type="component" value="Unassembled WGS sequence"/>
</dbReference>
<reference evidence="1 2" key="1">
    <citation type="journal article" date="2019" name="Sci. Rep.">
        <title>Orb-weaving spider Araneus ventricosus genome elucidates the spidroin gene catalogue.</title>
        <authorList>
            <person name="Kono N."/>
            <person name="Nakamura H."/>
            <person name="Ohtoshi R."/>
            <person name="Moran D.A.P."/>
            <person name="Shinohara A."/>
            <person name="Yoshida Y."/>
            <person name="Fujiwara M."/>
            <person name="Mori M."/>
            <person name="Tomita M."/>
            <person name="Arakawa K."/>
        </authorList>
    </citation>
    <scope>NUCLEOTIDE SEQUENCE [LARGE SCALE GENOMIC DNA]</scope>
</reference>
<gene>
    <name evidence="1" type="ORF">AVEN_226521_1</name>
</gene>
<protein>
    <submittedName>
        <fullName evidence="1">Uncharacterized protein</fullName>
    </submittedName>
</protein>
<proteinExistence type="predicted"/>
<keyword evidence="2" id="KW-1185">Reference proteome</keyword>
<evidence type="ECO:0000313" key="1">
    <source>
        <dbReference type="EMBL" id="GBM12129.1"/>
    </source>
</evidence>
<dbReference type="EMBL" id="BGPR01088651">
    <property type="protein sequence ID" value="GBM12129.1"/>
    <property type="molecule type" value="Genomic_DNA"/>
</dbReference>
<evidence type="ECO:0000313" key="2">
    <source>
        <dbReference type="Proteomes" id="UP000499080"/>
    </source>
</evidence>